<dbReference type="EMBL" id="BAABDI010000012">
    <property type="protein sequence ID" value="GAA3974656.1"/>
    <property type="molecule type" value="Genomic_DNA"/>
</dbReference>
<accession>A0ABP7Q1L2</accession>
<proteinExistence type="predicted"/>
<evidence type="ECO:0000313" key="1">
    <source>
        <dbReference type="EMBL" id="GAA3974656.1"/>
    </source>
</evidence>
<reference evidence="2" key="1">
    <citation type="journal article" date="2019" name="Int. J. Syst. Evol. Microbiol.">
        <title>The Global Catalogue of Microorganisms (GCM) 10K type strain sequencing project: providing services to taxonomists for standard genome sequencing and annotation.</title>
        <authorList>
            <consortium name="The Broad Institute Genomics Platform"/>
            <consortium name="The Broad Institute Genome Sequencing Center for Infectious Disease"/>
            <person name="Wu L."/>
            <person name="Ma J."/>
        </authorList>
    </citation>
    <scope>NUCLEOTIDE SEQUENCE [LARGE SCALE GENOMIC DNA]</scope>
    <source>
        <strain evidence="2">JCM 17217</strain>
    </source>
</reference>
<evidence type="ECO:0008006" key="3">
    <source>
        <dbReference type="Google" id="ProtNLM"/>
    </source>
</evidence>
<organism evidence="1 2">
    <name type="scientific">Hymenobacter antarcticus</name>
    <dbReference type="NCBI Taxonomy" id="486270"/>
    <lineage>
        <taxon>Bacteria</taxon>
        <taxon>Pseudomonadati</taxon>
        <taxon>Bacteroidota</taxon>
        <taxon>Cytophagia</taxon>
        <taxon>Cytophagales</taxon>
        <taxon>Hymenobacteraceae</taxon>
        <taxon>Hymenobacter</taxon>
    </lineage>
</organism>
<dbReference type="RefSeq" id="WP_345123807.1">
    <property type="nucleotide sequence ID" value="NZ_BAABDI010000012.1"/>
</dbReference>
<sequence length="129" mass="14636">MATSAQILPRPRPDTYLQTQPASRAGWRQWLAEQHHASAPGLWLVYCKKAIGQPSVTHADAVEEALCFGWIDSLPRKLDADRTQLLFMARQLKSGWSKVNKERLERPIGIMPTGQPRYMLNDLGKRLLS</sequence>
<gene>
    <name evidence="1" type="ORF">GCM10022407_20390</name>
</gene>
<name>A0ABP7Q1L2_9BACT</name>
<comment type="caution">
    <text evidence="1">The sequence shown here is derived from an EMBL/GenBank/DDBJ whole genome shotgun (WGS) entry which is preliminary data.</text>
</comment>
<evidence type="ECO:0000313" key="2">
    <source>
        <dbReference type="Proteomes" id="UP001501556"/>
    </source>
</evidence>
<dbReference type="Proteomes" id="UP001501556">
    <property type="component" value="Unassembled WGS sequence"/>
</dbReference>
<protein>
    <recommendedName>
        <fullName evidence="3">Bacteriocin-protection, YdeI or OmpD-Associated</fullName>
    </recommendedName>
</protein>
<keyword evidence="2" id="KW-1185">Reference proteome</keyword>